<feature type="signal peptide" evidence="1">
    <location>
        <begin position="1"/>
        <end position="26"/>
    </location>
</feature>
<proteinExistence type="predicted"/>
<dbReference type="PATRIC" id="fig|28229.4.peg.3841"/>
<sequence length="165" mass="18411" precursor="true">MRKYSLPVFVAICALMAGLLSVTTLAANDKQTIDNVLNRFHQAAADAQAKPYFNLLSQDAIFLGTDATERWSKEEFKAFVVPYFSQGKGWLYTPVERNISVVKQGQVAFFDEILFSESYGTCRGSGLLVKTEQGWKISQYNLSIPMPNGLAKALVKQIKAFEQSK</sequence>
<dbReference type="Pfam" id="PF13474">
    <property type="entry name" value="SnoaL_3"/>
    <property type="match status" value="1"/>
</dbReference>
<protein>
    <recommendedName>
        <fullName evidence="2">SnoaL-like domain-containing protein</fullName>
    </recommendedName>
</protein>
<comment type="caution">
    <text evidence="3">The sequence shown here is derived from an EMBL/GenBank/DDBJ whole genome shotgun (WGS) entry which is preliminary data.</text>
</comment>
<dbReference type="Proteomes" id="UP000029843">
    <property type="component" value="Unassembled WGS sequence"/>
</dbReference>
<dbReference type="InterPro" id="IPR037401">
    <property type="entry name" value="SnoaL-like"/>
</dbReference>
<evidence type="ECO:0000313" key="3">
    <source>
        <dbReference type="EMBL" id="KGJ86956.1"/>
    </source>
</evidence>
<organism evidence="3 4">
    <name type="scientific">Colwellia psychrerythraea</name>
    <name type="common">Vibrio psychroerythus</name>
    <dbReference type="NCBI Taxonomy" id="28229"/>
    <lineage>
        <taxon>Bacteria</taxon>
        <taxon>Pseudomonadati</taxon>
        <taxon>Pseudomonadota</taxon>
        <taxon>Gammaproteobacteria</taxon>
        <taxon>Alteromonadales</taxon>
        <taxon>Colwelliaceae</taxon>
        <taxon>Colwellia</taxon>
    </lineage>
</organism>
<gene>
    <name evidence="3" type="ORF">ND2E_0363</name>
</gene>
<dbReference type="Gene3D" id="3.10.450.50">
    <property type="match status" value="1"/>
</dbReference>
<name>A0A099K9C2_COLPS</name>
<feature type="chain" id="PRO_5001948680" description="SnoaL-like domain-containing protein" evidence="1">
    <location>
        <begin position="27"/>
        <end position="165"/>
    </location>
</feature>
<dbReference type="SUPFAM" id="SSF54427">
    <property type="entry name" value="NTF2-like"/>
    <property type="match status" value="1"/>
</dbReference>
<reference evidence="3 4" key="1">
    <citation type="submission" date="2014-08" db="EMBL/GenBank/DDBJ databases">
        <title>Genomic and Phenotypic Diversity of Colwellia psychrerythraea strains from Disparate Marine Basins.</title>
        <authorList>
            <person name="Techtmann S.M."/>
            <person name="Stelling S.C."/>
            <person name="Utturkar S.M."/>
            <person name="Alshibli N."/>
            <person name="Harris A."/>
            <person name="Brown S.D."/>
            <person name="Hazen T.C."/>
        </authorList>
    </citation>
    <scope>NUCLEOTIDE SEQUENCE [LARGE SCALE GENOMIC DNA]</scope>
    <source>
        <strain evidence="3 4">ND2E</strain>
    </source>
</reference>
<keyword evidence="1" id="KW-0732">Signal</keyword>
<dbReference type="RefSeq" id="WP_033095438.1">
    <property type="nucleotide sequence ID" value="NZ_JQED01000055.1"/>
</dbReference>
<evidence type="ECO:0000259" key="2">
    <source>
        <dbReference type="Pfam" id="PF13474"/>
    </source>
</evidence>
<evidence type="ECO:0000256" key="1">
    <source>
        <dbReference type="SAM" id="SignalP"/>
    </source>
</evidence>
<dbReference type="EMBL" id="JQED01000055">
    <property type="protein sequence ID" value="KGJ86956.1"/>
    <property type="molecule type" value="Genomic_DNA"/>
</dbReference>
<evidence type="ECO:0000313" key="4">
    <source>
        <dbReference type="Proteomes" id="UP000029843"/>
    </source>
</evidence>
<accession>A0A099K9C2</accession>
<dbReference type="InterPro" id="IPR032710">
    <property type="entry name" value="NTF2-like_dom_sf"/>
</dbReference>
<feature type="domain" description="SnoaL-like" evidence="2">
    <location>
        <begin position="33"/>
        <end position="147"/>
    </location>
</feature>
<dbReference type="OrthoDB" id="271716at2"/>
<dbReference type="AlphaFoldDB" id="A0A099K9C2"/>